<keyword evidence="1" id="KW-0808">Transferase</keyword>
<comment type="domain">
    <text evidence="1">The EXKPK motif is conserved in inositol-pentakisphosphate 2-kinases of both family 1 and 2.</text>
</comment>
<dbReference type="GO" id="GO:0035299">
    <property type="term" value="F:inositol-1,3,4,5,6-pentakisphosphate 2-kinase activity"/>
    <property type="evidence" value="ECO:0007669"/>
    <property type="project" value="UniProtKB-EC"/>
</dbReference>
<dbReference type="Pfam" id="PF06090">
    <property type="entry name" value="Ins_P5_2-kin"/>
    <property type="match status" value="1"/>
</dbReference>
<comment type="function">
    <text evidence="1">Phosphorylates Ins(1,3,4,5,6)P5 at position 2 to form Ins(1,2,3,4,5,6)P6 (InsP6 or phytate).</text>
</comment>
<dbReference type="AlphaFoldDB" id="A0A7R8YMV1"/>
<keyword evidence="1" id="KW-0067">ATP-binding</keyword>
<keyword evidence="1" id="KW-0418">Kinase</keyword>
<evidence type="ECO:0000313" key="2">
    <source>
        <dbReference type="EMBL" id="CAD7078586.1"/>
    </source>
</evidence>
<name>A0A7R8YMV1_HERIL</name>
<dbReference type="EMBL" id="LR899009">
    <property type="protein sequence ID" value="CAD7078586.1"/>
    <property type="molecule type" value="Genomic_DNA"/>
</dbReference>
<reference evidence="2 3" key="1">
    <citation type="submission" date="2020-11" db="EMBL/GenBank/DDBJ databases">
        <authorList>
            <person name="Wallbank WR R."/>
            <person name="Pardo Diaz C."/>
            <person name="Kozak K."/>
            <person name="Martin S."/>
            <person name="Jiggins C."/>
            <person name="Moest M."/>
            <person name="Warren A I."/>
            <person name="Generalovic N T."/>
            <person name="Byers J.R.P. K."/>
            <person name="Montejo-Kovacevich G."/>
            <person name="Yen C E."/>
        </authorList>
    </citation>
    <scope>NUCLEOTIDE SEQUENCE [LARGE SCALE GENOMIC DNA]</scope>
</reference>
<evidence type="ECO:0000256" key="1">
    <source>
        <dbReference type="RuleBase" id="RU364126"/>
    </source>
</evidence>
<proteinExistence type="predicted"/>
<dbReference type="GO" id="GO:0005524">
    <property type="term" value="F:ATP binding"/>
    <property type="evidence" value="ECO:0007669"/>
    <property type="project" value="UniProtKB-KW"/>
</dbReference>
<keyword evidence="1" id="KW-0547">Nucleotide-binding</keyword>
<comment type="catalytic activity">
    <reaction evidence="1">
        <text>1D-myo-inositol 1,3,4,5,6-pentakisphosphate + ATP = 1D-myo-inositol hexakisphosphate + ADP + H(+)</text>
        <dbReference type="Rhea" id="RHEA:20313"/>
        <dbReference type="ChEBI" id="CHEBI:15378"/>
        <dbReference type="ChEBI" id="CHEBI:30616"/>
        <dbReference type="ChEBI" id="CHEBI:57733"/>
        <dbReference type="ChEBI" id="CHEBI:58130"/>
        <dbReference type="ChEBI" id="CHEBI:456216"/>
        <dbReference type="EC" id="2.7.1.158"/>
    </reaction>
</comment>
<organism evidence="2 3">
    <name type="scientific">Hermetia illucens</name>
    <name type="common">Black soldier fly</name>
    <dbReference type="NCBI Taxonomy" id="343691"/>
    <lineage>
        <taxon>Eukaryota</taxon>
        <taxon>Metazoa</taxon>
        <taxon>Ecdysozoa</taxon>
        <taxon>Arthropoda</taxon>
        <taxon>Hexapoda</taxon>
        <taxon>Insecta</taxon>
        <taxon>Pterygota</taxon>
        <taxon>Neoptera</taxon>
        <taxon>Endopterygota</taxon>
        <taxon>Diptera</taxon>
        <taxon>Brachycera</taxon>
        <taxon>Stratiomyomorpha</taxon>
        <taxon>Stratiomyidae</taxon>
        <taxon>Hermetiinae</taxon>
        <taxon>Hermetia</taxon>
    </lineage>
</organism>
<protein>
    <recommendedName>
        <fullName evidence="1">Inositol-pentakisphosphate 2-kinase</fullName>
        <ecNumber evidence="1">2.7.1.158</ecNumber>
    </recommendedName>
</protein>
<keyword evidence="3" id="KW-1185">Reference proteome</keyword>
<accession>A0A7R8YMV1</accession>
<dbReference type="InterPro" id="IPR009286">
    <property type="entry name" value="Ins_P5_2-kin"/>
</dbReference>
<dbReference type="EC" id="2.7.1.158" evidence="1"/>
<sequence length="153" mass="17558">MYDDKITKNIDTSSECDPQSNLPLKSILKKVLDLQTFAKLNLPYMSQIELSDAKSYNSLEKLVSKKLPILLEDLSQEELYMIGSTLMDASIMITFHRLAESQDLTEGSVKLIKGERYFTRITLLDLDPKPDNHFKKFLRQTNDAYAAFRESNS</sequence>
<dbReference type="InParanoid" id="A0A7R8YMV1"/>
<evidence type="ECO:0000313" key="3">
    <source>
        <dbReference type="Proteomes" id="UP000594454"/>
    </source>
</evidence>
<dbReference type="Proteomes" id="UP000594454">
    <property type="component" value="Chromosome 1"/>
</dbReference>
<gene>
    <name evidence="2" type="ORF">HERILL_LOCUS1844</name>
</gene>